<keyword evidence="4" id="KW-1185">Reference proteome</keyword>
<sequence length="433" mass="52109">MNPQNEQAYNCFRSFFSQKIVQFLIQKVSESFGVRSQLKQYYFDDEQFWRFMAALLTIIVSPRLNLSDYWQSNPKYINLFVKNIIKWDCFKTILKEMSSQDLTETQIELLREFQKQQNPESEHQLLDIENRYYMIKLFKNALQQMELNQQVNLILNNVLIDIWEDKYDIEPQTLNIYGPVQQNYQKQQITSQYYHFPSFKVLFGIKLQPEEKQNQQIYQSELTEKHVWVQKTSKHSRIQYRLQSEALNQSLHYIPFDFNVSPQIKIFVHCLQITLINAHTMFKLIEKQQISLHNFISILIDAITSEMVPEYAYSIEQQKNKAIQKAKDNQIQYMRQQQELLRQEKMKIEQQNKIQINSQYQFRFNSNNHKIQKIQTIKEYQGALRFTCPKCNLLKAYACSCGCKVCSTCIDKHIEQQFLQDSFTYYFKDEVKW</sequence>
<reference evidence="2" key="1">
    <citation type="submission" date="2023-06" db="EMBL/GenBank/DDBJ databases">
        <authorList>
            <person name="Kurt Z."/>
        </authorList>
    </citation>
    <scope>NUCLEOTIDE SEQUENCE</scope>
</reference>
<dbReference type="EMBL" id="CAXDID020000038">
    <property type="protein sequence ID" value="CAL5998499.1"/>
    <property type="molecule type" value="Genomic_DNA"/>
</dbReference>
<dbReference type="AlphaFoldDB" id="A0AA86N4F7"/>
<evidence type="ECO:0000313" key="3">
    <source>
        <dbReference type="EMBL" id="CAL5998499.1"/>
    </source>
</evidence>
<accession>A0AA86N4F7</accession>
<name>A0AA86N4F7_9EUKA</name>
<feature type="coiled-coil region" evidence="1">
    <location>
        <begin position="323"/>
        <end position="354"/>
    </location>
</feature>
<dbReference type="EMBL" id="CATOUU010000003">
    <property type="protein sequence ID" value="CAI9912665.1"/>
    <property type="molecule type" value="Genomic_DNA"/>
</dbReference>
<evidence type="ECO:0000256" key="1">
    <source>
        <dbReference type="SAM" id="Coils"/>
    </source>
</evidence>
<proteinExistence type="predicted"/>
<evidence type="ECO:0000313" key="4">
    <source>
        <dbReference type="Proteomes" id="UP001642409"/>
    </source>
</evidence>
<evidence type="ECO:0000313" key="2">
    <source>
        <dbReference type="EMBL" id="CAI9912665.1"/>
    </source>
</evidence>
<comment type="caution">
    <text evidence="2">The sequence shown here is derived from an EMBL/GenBank/DDBJ whole genome shotgun (WGS) entry which is preliminary data.</text>
</comment>
<organism evidence="2">
    <name type="scientific">Hexamita inflata</name>
    <dbReference type="NCBI Taxonomy" id="28002"/>
    <lineage>
        <taxon>Eukaryota</taxon>
        <taxon>Metamonada</taxon>
        <taxon>Diplomonadida</taxon>
        <taxon>Hexamitidae</taxon>
        <taxon>Hexamitinae</taxon>
        <taxon>Hexamita</taxon>
    </lineage>
</organism>
<gene>
    <name evidence="3" type="ORF">HINF_LOCUS15764</name>
    <name evidence="2" type="ORF">HINF_LOCUS310</name>
</gene>
<dbReference type="Proteomes" id="UP001642409">
    <property type="component" value="Unassembled WGS sequence"/>
</dbReference>
<keyword evidence="1" id="KW-0175">Coiled coil</keyword>
<protein>
    <submittedName>
        <fullName evidence="3">Hypothetical_protein</fullName>
    </submittedName>
</protein>
<reference evidence="3 4" key="2">
    <citation type="submission" date="2024-07" db="EMBL/GenBank/DDBJ databases">
        <authorList>
            <person name="Akdeniz Z."/>
        </authorList>
    </citation>
    <scope>NUCLEOTIDE SEQUENCE [LARGE SCALE GENOMIC DNA]</scope>
</reference>